<reference evidence="1 2" key="1">
    <citation type="submission" date="2011-10" db="EMBL/GenBank/DDBJ databases">
        <title>The Improved High-Quality Draft genome of Leptonema illini DSM 21528.</title>
        <authorList>
            <consortium name="US DOE Joint Genome Institute (JGI-PGF)"/>
            <person name="Lucas S."/>
            <person name="Copeland A."/>
            <person name="Lapidus A."/>
            <person name="Glavina del Rio T."/>
            <person name="Dalin E."/>
            <person name="Tice H."/>
            <person name="Bruce D."/>
            <person name="Goodwin L."/>
            <person name="Pitluck S."/>
            <person name="Peters L."/>
            <person name="Mikhailova N."/>
            <person name="Held B."/>
            <person name="Kyrpides N."/>
            <person name="Mavromatis K."/>
            <person name="Ivanova N."/>
            <person name="Markowitz V."/>
            <person name="Cheng J.-F."/>
            <person name="Hugenholtz P."/>
            <person name="Woyke T."/>
            <person name="Wu D."/>
            <person name="Gronow S."/>
            <person name="Wellnitz S."/>
            <person name="Brambilla E.-M."/>
            <person name="Klenk H.-P."/>
            <person name="Eisen J.A."/>
        </authorList>
    </citation>
    <scope>NUCLEOTIDE SEQUENCE [LARGE SCALE GENOMIC DNA]</scope>
    <source>
        <strain evidence="1 2">DSM 21528</strain>
    </source>
</reference>
<name>H2CER2_9LEPT</name>
<dbReference type="AlphaFoldDB" id="H2CER2"/>
<gene>
    <name evidence="1" type="ORF">Lepil_1993</name>
</gene>
<dbReference type="Proteomes" id="UP000005737">
    <property type="component" value="Unassembled WGS sequence"/>
</dbReference>
<evidence type="ECO:0000313" key="1">
    <source>
        <dbReference type="EMBL" id="EHQ06674.1"/>
    </source>
</evidence>
<dbReference type="EMBL" id="JH597773">
    <property type="protein sequence ID" value="EHQ06674.1"/>
    <property type="molecule type" value="Genomic_DNA"/>
</dbReference>
<keyword evidence="2" id="KW-1185">Reference proteome</keyword>
<accession>H2CER2</accession>
<evidence type="ECO:0000313" key="2">
    <source>
        <dbReference type="Proteomes" id="UP000005737"/>
    </source>
</evidence>
<protein>
    <submittedName>
        <fullName evidence="1">Uncharacterized protein</fullName>
    </submittedName>
</protein>
<proteinExistence type="predicted"/>
<dbReference type="HOGENOM" id="CLU_1600676_0_0_12"/>
<dbReference type="RefSeq" id="WP_002772343.1">
    <property type="nucleotide sequence ID" value="NZ_JH597773.1"/>
</dbReference>
<organism evidence="1 2">
    <name type="scientific">Leptonema illini DSM 21528</name>
    <dbReference type="NCBI Taxonomy" id="929563"/>
    <lineage>
        <taxon>Bacteria</taxon>
        <taxon>Pseudomonadati</taxon>
        <taxon>Spirochaetota</taxon>
        <taxon>Spirochaetia</taxon>
        <taxon>Leptospirales</taxon>
        <taxon>Leptospiraceae</taxon>
        <taxon>Leptonema</taxon>
    </lineage>
</organism>
<sequence>MKRIVLLIFLGSCVSAKTVQELAPVKNESGAIRITAVETADTYNPGLYSPKNPEKDTMLILHVEFMNLRNEEVTILPHTGQLEPTVGIQGSMPAVVDYENAFEAFGESMFKGRTGEGPIELGSGEAARRVFVFVYPKDKMPTTFKLSKALDEKKSEIWLSVPVPSK</sequence>